<dbReference type="InterPro" id="IPR035919">
    <property type="entry name" value="EAL_sf"/>
</dbReference>
<dbReference type="PANTHER" id="PTHR44757">
    <property type="entry name" value="DIGUANYLATE CYCLASE DGCP"/>
    <property type="match status" value="1"/>
</dbReference>
<dbReference type="InterPro" id="IPR029016">
    <property type="entry name" value="GAF-like_dom_sf"/>
</dbReference>
<dbReference type="SUPFAM" id="SSF55781">
    <property type="entry name" value="GAF domain-like"/>
    <property type="match status" value="1"/>
</dbReference>
<dbReference type="Gene3D" id="3.30.70.270">
    <property type="match status" value="1"/>
</dbReference>
<evidence type="ECO:0000259" key="3">
    <source>
        <dbReference type="PROSITE" id="PS50883"/>
    </source>
</evidence>
<sequence>MPDYHIAMGAEGQGVHPARDGPADSEELVRTLLGLLRRRLGLDTAWIASFYQGMQVFEVIDGDTDALGVSPGDRSSLTGSYSVRVIDGRLPAVIPDTSADKTASVLPRTHKLGLGAYVGVPLLGPNGSTVGMVGAVSREAKPHLADVDLRIVNKMADLIGALMELPVASTKIHAEQREGIRRVVAERDFEVVFQAVHDVSTGKVVGVEALARFPCEPFRPDLVFGQAALLGLDIELETSVIARILSLLPQLPEDGFVAVNISPSAVLLTPWTELLAEVDPSRLVLEITEHDAVENYDALDEVLEACRARGMRVAVDDVGAGFSSFSHVLELAPEFIKIDQSITRNIDADDARRRLAQSIAEFAAQIGATVIAEGVESQGELDAISAAGIPWAQGYHLSRPQSHTHGFAACGAVAESVDRSFAVFDLLGERRFELALTHSPIGMAVVGLDGSFQRTNRALRTILGYSRKALAELTFQEITHPEDLDADLALLAECLAGRRRSYRIDKRYIAADGRIVWCDLTAVLVQGHRNQPRCFVSQILDVTADRMREAELARQATTDTLTKIANRSAAWSQLEQLDAADNGYGILFCDIEQFKSINDRCGHRAGDELLIEVADRLLAAIGDDDLVARWGGDEFLVITDAIDERALTLLTNRITDRVQRTPITLADGTALAIVLTIGSAAHRPGDGRSIDAVLERADQAMYEQRRSQTGVFRLTAGKPGPRS</sequence>
<dbReference type="Pfam" id="PF00563">
    <property type="entry name" value="EAL"/>
    <property type="match status" value="1"/>
</dbReference>
<dbReference type="PROSITE" id="PS50113">
    <property type="entry name" value="PAC"/>
    <property type="match status" value="1"/>
</dbReference>
<dbReference type="PROSITE" id="PS50883">
    <property type="entry name" value="EAL"/>
    <property type="match status" value="1"/>
</dbReference>
<dbReference type="Gene3D" id="3.30.450.40">
    <property type="match status" value="1"/>
</dbReference>
<proteinExistence type="predicted"/>
<feature type="domain" description="PAS" evidence="1">
    <location>
        <begin position="428"/>
        <end position="498"/>
    </location>
</feature>
<dbReference type="SMART" id="SM00086">
    <property type="entry name" value="PAC"/>
    <property type="match status" value="1"/>
</dbReference>
<dbReference type="NCBIfam" id="TIGR00229">
    <property type="entry name" value="sensory_box"/>
    <property type="match status" value="1"/>
</dbReference>
<dbReference type="InterPro" id="IPR043128">
    <property type="entry name" value="Rev_trsase/Diguanyl_cyclase"/>
</dbReference>
<dbReference type="InterPro" id="IPR000700">
    <property type="entry name" value="PAS-assoc_C"/>
</dbReference>
<dbReference type="SMART" id="SM00052">
    <property type="entry name" value="EAL"/>
    <property type="match status" value="1"/>
</dbReference>
<dbReference type="PROSITE" id="PS50112">
    <property type="entry name" value="PAS"/>
    <property type="match status" value="1"/>
</dbReference>
<dbReference type="SMART" id="SM00267">
    <property type="entry name" value="GGDEF"/>
    <property type="match status" value="1"/>
</dbReference>
<accession>A0A0E4CNP0</accession>
<dbReference type="AlphaFoldDB" id="A0A0E4CNP0"/>
<dbReference type="SUPFAM" id="SSF141868">
    <property type="entry name" value="EAL domain-like"/>
    <property type="match status" value="1"/>
</dbReference>
<dbReference type="PROSITE" id="PS50887">
    <property type="entry name" value="GGDEF"/>
    <property type="match status" value="1"/>
</dbReference>
<dbReference type="Pfam" id="PF08447">
    <property type="entry name" value="PAS_3"/>
    <property type="match status" value="1"/>
</dbReference>
<dbReference type="PANTHER" id="PTHR44757:SF2">
    <property type="entry name" value="BIOFILM ARCHITECTURE MAINTENANCE PROTEIN MBAA"/>
    <property type="match status" value="1"/>
</dbReference>
<dbReference type="Pfam" id="PF01590">
    <property type="entry name" value="GAF"/>
    <property type="match status" value="1"/>
</dbReference>
<dbReference type="InterPro" id="IPR001610">
    <property type="entry name" value="PAC"/>
</dbReference>
<feature type="domain" description="EAL" evidence="3">
    <location>
        <begin position="173"/>
        <end position="414"/>
    </location>
</feature>
<dbReference type="SMART" id="SM00091">
    <property type="entry name" value="PAS"/>
    <property type="match status" value="1"/>
</dbReference>
<dbReference type="InterPro" id="IPR029787">
    <property type="entry name" value="Nucleotide_cyclase"/>
</dbReference>
<dbReference type="NCBIfam" id="TIGR00254">
    <property type="entry name" value="GGDEF"/>
    <property type="match status" value="1"/>
</dbReference>
<dbReference type="Gene3D" id="3.30.450.20">
    <property type="entry name" value="PAS domain"/>
    <property type="match status" value="1"/>
</dbReference>
<dbReference type="InterPro" id="IPR013655">
    <property type="entry name" value="PAS_fold_3"/>
</dbReference>
<dbReference type="InterPro" id="IPR000014">
    <property type="entry name" value="PAS"/>
</dbReference>
<dbReference type="CDD" id="cd00130">
    <property type="entry name" value="PAS"/>
    <property type="match status" value="1"/>
</dbReference>
<dbReference type="Gene3D" id="3.20.20.450">
    <property type="entry name" value="EAL domain"/>
    <property type="match status" value="1"/>
</dbReference>
<dbReference type="InterPro" id="IPR000160">
    <property type="entry name" value="GGDEF_dom"/>
</dbReference>
<dbReference type="CDD" id="cd01948">
    <property type="entry name" value="EAL"/>
    <property type="match status" value="1"/>
</dbReference>
<dbReference type="InterPro" id="IPR052155">
    <property type="entry name" value="Biofilm_reg_signaling"/>
</dbReference>
<feature type="domain" description="PAC" evidence="2">
    <location>
        <begin position="502"/>
        <end position="554"/>
    </location>
</feature>
<reference evidence="5 6" key="1">
    <citation type="submission" date="2015-03" db="EMBL/GenBank/DDBJ databases">
        <authorList>
            <person name="Urmite Genomes"/>
        </authorList>
    </citation>
    <scope>NUCLEOTIDE SEQUENCE [LARGE SCALE GENOMIC DNA]</scope>
    <source>
        <strain evidence="5 6">CSUR P1491</strain>
    </source>
</reference>
<dbReference type="STRING" id="141349.BN1232_03174"/>
<dbReference type="Pfam" id="PF00990">
    <property type="entry name" value="GGDEF"/>
    <property type="match status" value="1"/>
</dbReference>
<evidence type="ECO:0000259" key="1">
    <source>
        <dbReference type="PROSITE" id="PS50112"/>
    </source>
</evidence>
<dbReference type="InterPro" id="IPR035965">
    <property type="entry name" value="PAS-like_dom_sf"/>
</dbReference>
<dbReference type="InterPro" id="IPR003018">
    <property type="entry name" value="GAF"/>
</dbReference>
<dbReference type="SUPFAM" id="SSF55073">
    <property type="entry name" value="Nucleotide cyclase"/>
    <property type="match status" value="1"/>
</dbReference>
<feature type="domain" description="GGDEF" evidence="4">
    <location>
        <begin position="582"/>
        <end position="719"/>
    </location>
</feature>
<protein>
    <submittedName>
        <fullName evidence="5">PAS/PAC and GAF sensor-containing diguanylate cyclase/phosphodiesterase</fullName>
    </submittedName>
</protein>
<dbReference type="InterPro" id="IPR001633">
    <property type="entry name" value="EAL_dom"/>
</dbReference>
<evidence type="ECO:0000259" key="4">
    <source>
        <dbReference type="PROSITE" id="PS50887"/>
    </source>
</evidence>
<gene>
    <name evidence="5" type="ORF">BN1232_03174</name>
</gene>
<dbReference type="CDD" id="cd01949">
    <property type="entry name" value="GGDEF"/>
    <property type="match status" value="1"/>
</dbReference>
<dbReference type="SUPFAM" id="SSF55785">
    <property type="entry name" value="PYP-like sensor domain (PAS domain)"/>
    <property type="match status" value="1"/>
</dbReference>
<evidence type="ECO:0000313" key="5">
    <source>
        <dbReference type="EMBL" id="CQD14930.1"/>
    </source>
</evidence>
<evidence type="ECO:0000259" key="2">
    <source>
        <dbReference type="PROSITE" id="PS50113"/>
    </source>
</evidence>
<organism evidence="5 6">
    <name type="scientific">Mycobacterium lentiflavum</name>
    <dbReference type="NCBI Taxonomy" id="141349"/>
    <lineage>
        <taxon>Bacteria</taxon>
        <taxon>Bacillati</taxon>
        <taxon>Actinomycetota</taxon>
        <taxon>Actinomycetes</taxon>
        <taxon>Mycobacteriales</taxon>
        <taxon>Mycobacteriaceae</taxon>
        <taxon>Mycobacterium</taxon>
        <taxon>Mycobacterium simiae complex</taxon>
    </lineage>
</organism>
<dbReference type="Proteomes" id="UP000199251">
    <property type="component" value="Unassembled WGS sequence"/>
</dbReference>
<dbReference type="SMART" id="SM00065">
    <property type="entry name" value="GAF"/>
    <property type="match status" value="1"/>
</dbReference>
<dbReference type="EMBL" id="CTEE01000001">
    <property type="protein sequence ID" value="CQD14930.1"/>
    <property type="molecule type" value="Genomic_DNA"/>
</dbReference>
<name>A0A0E4CNP0_MYCLN</name>
<evidence type="ECO:0000313" key="6">
    <source>
        <dbReference type="Proteomes" id="UP000199251"/>
    </source>
</evidence>